<keyword evidence="4 6" id="KW-1133">Transmembrane helix</keyword>
<comment type="caution">
    <text evidence="7">The sequence shown here is derived from an EMBL/GenBank/DDBJ whole genome shotgun (WGS) entry which is preliminary data.</text>
</comment>
<dbReference type="InterPro" id="IPR026265">
    <property type="entry name" value="LptC"/>
</dbReference>
<dbReference type="EMBL" id="JBGJLR010000003">
    <property type="protein sequence ID" value="MEZ2738806.1"/>
    <property type="molecule type" value="Genomic_DNA"/>
</dbReference>
<keyword evidence="5 6" id="KW-0472">Membrane</keyword>
<evidence type="ECO:0000256" key="3">
    <source>
        <dbReference type="ARBA" id="ARBA00022692"/>
    </source>
</evidence>
<proteinExistence type="predicted"/>
<evidence type="ECO:0000256" key="1">
    <source>
        <dbReference type="ARBA" id="ARBA00022475"/>
    </source>
</evidence>
<dbReference type="NCBIfam" id="TIGR04409">
    <property type="entry name" value="LptC_YrbK"/>
    <property type="match status" value="1"/>
</dbReference>
<dbReference type="RefSeq" id="WP_370890806.1">
    <property type="nucleotide sequence ID" value="NZ_JBGJLR010000003.1"/>
</dbReference>
<dbReference type="Pfam" id="PF06835">
    <property type="entry name" value="LptC"/>
    <property type="match status" value="1"/>
</dbReference>
<evidence type="ECO:0000313" key="7">
    <source>
        <dbReference type="EMBL" id="MEZ2738806.1"/>
    </source>
</evidence>
<dbReference type="Proteomes" id="UP001567350">
    <property type="component" value="Unassembled WGS sequence"/>
</dbReference>
<dbReference type="PANTHER" id="PTHR37481:SF1">
    <property type="entry name" value="LIPOPOLYSACCHARIDE EXPORT SYSTEM PROTEIN LPTC"/>
    <property type="match status" value="1"/>
</dbReference>
<keyword evidence="3 6" id="KW-0812">Transmembrane</keyword>
<reference evidence="7 8" key="1">
    <citation type="submission" date="2024-08" db="EMBL/GenBank/DDBJ databases">
        <authorList>
            <person name="Feng Z."/>
            <person name="Ronholm J."/>
        </authorList>
    </citation>
    <scope>NUCLEOTIDE SEQUENCE [LARGE SCALE GENOMIC DNA]</scope>
    <source>
        <strain evidence="7 8">4-AB0-8</strain>
    </source>
</reference>
<keyword evidence="8" id="KW-1185">Reference proteome</keyword>
<evidence type="ECO:0000313" key="8">
    <source>
        <dbReference type="Proteomes" id="UP001567350"/>
    </source>
</evidence>
<gene>
    <name evidence="7" type="primary">lptC</name>
    <name evidence="7" type="ORF">ACBP88_04885</name>
</gene>
<organism evidence="7 8">
    <name type="scientific">Comamonas jiangduensis</name>
    <dbReference type="NCBI Taxonomy" id="1194168"/>
    <lineage>
        <taxon>Bacteria</taxon>
        <taxon>Pseudomonadati</taxon>
        <taxon>Pseudomonadota</taxon>
        <taxon>Betaproteobacteria</taxon>
        <taxon>Burkholderiales</taxon>
        <taxon>Comamonadaceae</taxon>
        <taxon>Comamonas</taxon>
    </lineage>
</organism>
<dbReference type="Gene3D" id="2.60.450.10">
    <property type="entry name" value="Lipopolysaccharide (LPS) transport protein A like domain"/>
    <property type="match status" value="1"/>
</dbReference>
<feature type="transmembrane region" description="Helical" evidence="6">
    <location>
        <begin position="12"/>
        <end position="32"/>
    </location>
</feature>
<evidence type="ECO:0000256" key="2">
    <source>
        <dbReference type="ARBA" id="ARBA00022519"/>
    </source>
</evidence>
<keyword evidence="2" id="KW-0997">Cell inner membrane</keyword>
<name>A0ABV4IC81_9BURK</name>
<dbReference type="InterPro" id="IPR052363">
    <property type="entry name" value="LPS_export_LptC"/>
</dbReference>
<evidence type="ECO:0000256" key="6">
    <source>
        <dbReference type="SAM" id="Phobius"/>
    </source>
</evidence>
<evidence type="ECO:0000256" key="5">
    <source>
        <dbReference type="ARBA" id="ARBA00023136"/>
    </source>
</evidence>
<sequence length="201" mass="22796">MRKTLQRMWEQASIYLPVLLMAMLAMGTWWLVRNAPKPLQSNVDQVVSDAPDYIMEKFSVHQFDGKGRLQSVMTGAQARHFPKTDTMEVDEVRTRSIALNGMVTTTSADRGISNSDSSEVQLVGNAKVERVQPQQPSLTTRYSGEFLHAWTNEERVVSHLPVEIKRGNNQFTGERMQYDNLSQVIELNGRVRGVIYPGKNK</sequence>
<dbReference type="PANTHER" id="PTHR37481">
    <property type="entry name" value="LIPOPOLYSACCHARIDE EXPORT SYSTEM PROTEIN LPTC"/>
    <property type="match status" value="1"/>
</dbReference>
<accession>A0ABV4IC81</accession>
<keyword evidence="1" id="KW-1003">Cell membrane</keyword>
<protein>
    <submittedName>
        <fullName evidence="7">LPS export ABC transporter periplasmic protein LptC</fullName>
    </submittedName>
</protein>
<evidence type="ECO:0000256" key="4">
    <source>
        <dbReference type="ARBA" id="ARBA00022989"/>
    </source>
</evidence>
<dbReference type="InterPro" id="IPR010664">
    <property type="entry name" value="LipoPS_assembly_LptC-rel"/>
</dbReference>